<organism evidence="1 2">
    <name type="scientific">Phocaeicola vulgatus</name>
    <name type="common">Bacteroides vulgatus</name>
    <dbReference type="NCBI Taxonomy" id="821"/>
    <lineage>
        <taxon>Bacteria</taxon>
        <taxon>Pseudomonadati</taxon>
        <taxon>Bacteroidota</taxon>
        <taxon>Bacteroidia</taxon>
        <taxon>Bacteroidales</taxon>
        <taxon>Bacteroidaceae</taxon>
        <taxon>Phocaeicola</taxon>
    </lineage>
</organism>
<evidence type="ECO:0000313" key="2">
    <source>
        <dbReference type="Proteomes" id="UP000469427"/>
    </source>
</evidence>
<protein>
    <submittedName>
        <fullName evidence="1">DUF5119 domain-containing protein</fullName>
    </submittedName>
</protein>
<gene>
    <name evidence="1" type="ORF">GAY98_07090</name>
</gene>
<dbReference type="Pfam" id="PF17145">
    <property type="entry name" value="DUF5119"/>
    <property type="match status" value="1"/>
</dbReference>
<dbReference type="AlphaFoldDB" id="A0A6I0ZS97"/>
<reference evidence="1 2" key="1">
    <citation type="journal article" date="2019" name="Nat. Med.">
        <title>A library of human gut bacterial isolates paired with longitudinal multiomics data enables mechanistic microbiome research.</title>
        <authorList>
            <person name="Poyet M."/>
            <person name="Groussin M."/>
            <person name="Gibbons S.M."/>
            <person name="Avila-Pacheco J."/>
            <person name="Jiang X."/>
            <person name="Kearney S.M."/>
            <person name="Perrotta A.R."/>
            <person name="Berdy B."/>
            <person name="Zhao S."/>
            <person name="Lieberman T.D."/>
            <person name="Swanson P.K."/>
            <person name="Smith M."/>
            <person name="Roesemann S."/>
            <person name="Alexander J.E."/>
            <person name="Rich S.A."/>
            <person name="Livny J."/>
            <person name="Vlamakis H."/>
            <person name="Clish C."/>
            <person name="Bullock K."/>
            <person name="Deik A."/>
            <person name="Scott J."/>
            <person name="Pierce K.A."/>
            <person name="Xavier R.J."/>
            <person name="Alm E.J."/>
        </authorList>
    </citation>
    <scope>NUCLEOTIDE SEQUENCE [LARGE SCALE GENOMIC DNA]</scope>
    <source>
        <strain evidence="1 2">BIOML-A122</strain>
    </source>
</reference>
<name>A0A6I0ZS97_PHOVU</name>
<dbReference type="InterPro" id="IPR033410">
    <property type="entry name" value="DUF5119"/>
</dbReference>
<sequence length="348" mass="38994">MMRYTIRYVSLLAGMLTAFSSCEHKDLCFDHEAHAPKSDVHVKAVYEKEWEHTCEGGPDWEQYPAWESKFGMEYHDLCPDAPDGLRVQVYNEDGTNNILNVAPEGDIVRMRTGEHSLLLYNNDTEYIVFDDMNSFASAKATTRTRTRASYAGNPYMENTVENTVNAPDMLYGNYIENYTAERKIEADELPVTMHPLVFTYLVRYEFSHGLEYVALARGALAGMAGAVWLNNGRTSEEAATILYDCTVEDFGAQACVHSFGIPDYPNEHYTARASERKYALQLEVRLKNGKYLPPFNFDVTDQVAAQPQGGVIVVSGIEISDEDGTEGGSGFDVSVGDWGEYEDVELPL</sequence>
<proteinExistence type="predicted"/>
<evidence type="ECO:0000313" key="1">
    <source>
        <dbReference type="EMBL" id="KAB6527973.1"/>
    </source>
</evidence>
<dbReference type="Proteomes" id="UP000469427">
    <property type="component" value="Unassembled WGS sequence"/>
</dbReference>
<comment type="caution">
    <text evidence="1">The sequence shown here is derived from an EMBL/GenBank/DDBJ whole genome shotgun (WGS) entry which is preliminary data.</text>
</comment>
<dbReference type="PROSITE" id="PS51257">
    <property type="entry name" value="PROKAR_LIPOPROTEIN"/>
    <property type="match status" value="1"/>
</dbReference>
<dbReference type="EMBL" id="WDBI01000008">
    <property type="protein sequence ID" value="KAB6527973.1"/>
    <property type="molecule type" value="Genomic_DNA"/>
</dbReference>
<accession>A0A6I0ZS97</accession>